<dbReference type="GO" id="GO:0006508">
    <property type="term" value="P:proteolysis"/>
    <property type="evidence" value="ECO:0007669"/>
    <property type="project" value="UniProtKB-KW"/>
</dbReference>
<keyword evidence="3" id="KW-0645">Protease</keyword>
<evidence type="ECO:0000259" key="8">
    <source>
        <dbReference type="Pfam" id="PF12340"/>
    </source>
</evidence>
<dbReference type="EC" id="3.4.19.12" evidence="2"/>
<dbReference type="Pfam" id="PF12340">
    <property type="entry name" value="DUF3638"/>
    <property type="match status" value="1"/>
</dbReference>
<feature type="domain" description="DUF3645" evidence="9">
    <location>
        <begin position="2346"/>
        <end position="2378"/>
    </location>
</feature>
<accession>A0A4Z1G095</accession>
<keyword evidence="5" id="KW-0378">Hydrolase</keyword>
<evidence type="ECO:0000256" key="5">
    <source>
        <dbReference type="ARBA" id="ARBA00022801"/>
    </source>
</evidence>
<feature type="compositionally biased region" description="Acidic residues" evidence="7">
    <location>
        <begin position="3151"/>
        <end position="3166"/>
    </location>
</feature>
<evidence type="ECO:0000313" key="12">
    <source>
        <dbReference type="Proteomes" id="UP000297910"/>
    </source>
</evidence>
<dbReference type="EMBL" id="PQXI01000038">
    <property type="protein sequence ID" value="TGO27703.1"/>
    <property type="molecule type" value="Genomic_DNA"/>
</dbReference>
<dbReference type="InterPro" id="IPR051346">
    <property type="entry name" value="OTU_Deubiquitinase"/>
</dbReference>
<dbReference type="InterPro" id="IPR046541">
    <property type="entry name" value="DUF6606"/>
</dbReference>
<dbReference type="InterPro" id="IPR022099">
    <property type="entry name" value="DUF3638"/>
</dbReference>
<evidence type="ECO:0000256" key="3">
    <source>
        <dbReference type="ARBA" id="ARBA00022670"/>
    </source>
</evidence>
<proteinExistence type="predicted"/>
<sequence length="3179" mass="363393">MATTNFVVESLVNHIVLPPRLPGWDDRNEGLESAIIDHFITASRSMRSITRDKLSENWDWIRRSLETAKVLNTRGRLSRDTLFSEFQSLQKNVYLILNIAEQNAALLIYRSEERVVFESFETSASAQDVMAAENALEWSFPGYAVDLPLSTFKESSFLKELAVFLEQSSTESIKRFAARTSKAGSLVIEERDTASCALISQMLMTLLEGNGRRIYPKILKKRIRDDVLWFNAAKPWRRNPFYLVLRVAIQRHLYSMSDSGRTQYKFMRCLAMAQLLELHMYNISLESLSYLKTKLCRRLAKLENDDVKASTSLGAVYEHTFKALRPNFQNAIQRASERIESEWLAFKRSNQRPVMTLPKRAADRDLYLTLPNSGHYLQRIMDEALRPPPQSYNSKKKIDVSAAASRKIGSFGDRYIALCDMEIGIESRHHSPSATNLDNQLRCREISREIHRYIKESEGAYSVNSEERSIMLLSIMELWIYMDECECILYPLLKNFHPFFTPEMMDVLQLSLKKDMYRLQKVQKYIQDRCRAAVGNGGHRTIFEDPTQGCFADRYFIESDEASRLQELLEAIELDAEQSRERKVAEWLKESERYDNLIKMINESTCIYTIDGHSLSCPKCLMENRAKSFRIKVYEHPLPSDLIQKRAVIFELSCPSAFSVYRDTTWKVLIALALPKNQGVFTEPRVLLKDYPGLSGYMRNTENRISLGSTRKIFHNTHYRTVLFPVGIDDVCPSNTLRLSYYDFRSQRWPSRDFQNQRPSFSHHFNFTLPQSSPFSVLTQDLSVNTDGLSSYEVIASQSKCPRGLNVHEFMAYQALISGKTRRLTQLLVELGSQNLNFSTESIAILVSRLILEAGPNTESDYLRVIHQSFRDNNFCCRMLEQLDRRLKNIRTNYRENYSMQTILTIVLRIKELAAPSIVKLASELLETARSITSSWVKILREEIKQAVDSDAASRCQTYCLWAALLCRRTLFNHDNKILEPTALRCFIECSITLQDNLSNDLALAPIGLRNAIIQDLKAVYHMRHALRESLIANPESLLLAVGIVWPLPEGSQPRVSSSLVFDCPEKWWVYAKVIGSSFMKEQTLSFHLFYGYLLIDGQPLGMLPAEYRASAVLRDLFGDVNLLTFPSSLPGSQFQLTNDQFGHTIHLGSRDGKVVVRACSGKTVMELVPSRVFHTDNNFDLPIPLVLDCIHWLDLTTGVIDIRQKPHIWRFKDANWQLNVRTRNAWRRSSCLVDPFSITFKRVHRILEHFEEPGHLTVYQPLRNNLTVELKRLSLSFKVNHKKYLASSQLHAEIDANQDCGTWYGLRSKVVLRDTINPRVRSILVPMPGNDPNSVKSRCHGIHVQVHIENNGDYGRFFVNDTLGRIDCPAEPWQLYTKALLHSMTSFLLPDILTKRTGTEEAVACLKSGLYQPWAPLKLTSRLCLLKIARLSPARGFYPEEGKSMQKVQWNDKWTTTIQYDGYDSIVQELIDKSDNLEKFSQEKTQGIQELKGARQQHLVNRSYTRLRLFKRHDGFLENHMIAPDLVYDSRDKYCASQRRKNVLECVDHIIQWPQKTHALADLAGTLQKYPNLKGFRPEPRRVLLSDRLDVDFSVSFGPLYQFCRQASVDDKFRLQFQFSLMSFRDDIDMDLVRVLLACSVLEDLKKLNPPAYRNYVHFRPNQIPHLAYIIQLLKPCRIPYPQDFRDTFGGFKLHAKQRKNLERQEHQYEAQTDTDCELFAKFLLAQWPCLEPSIVEFSTPVNLDIAKAMSIILDDWARIFQNMELSKYLEEVQKVLFRAYSGTNFQLPNMEVQRQIIYASRVRGSEFPMLSKDLMRMPCKVLMASTVIASPNTQAEISSHNGHLISQEASLLERIVLNLMGNEASLVRQKYGQGLLQSLSSFKLFEQIPKDGIKHVDYLKLSSDIDKTKSAIREIFKEICRSFDSQSAAWLRPGGLYPCVSTITLLENLRSTWSTEINFGSGMRETLINYALHITELQRLLRIEEAFSKGDQQRLIEEQNNPGHSNWQPIEEPDWLLIEVEANVLIRPDQVDVARATISPNSKSNSVLQMNMGQGKTSIIVPMVACKLANAERLVRIIVPKQLLVPTAQLLQARLGSLLGRSILHVPFSRKTPTDTVKTYFNLHKATLQNSGITIALPEHILSFRLSGLQRLSDGHVNEGNSMVKVQQWLNNRCRDVMDESDQILSLRTQLIYPSGAQNSVDNYPHRWETAQALLALVEGHLYNLEKAYPHSMEVVRRDSGGYPMPFFLRRDVEEELLSRLVADICIGRTSILDMSRCSRLDRIAIRDFITKPKVTTGVSKIVKEIFSDKPAMKRNLLNVRGLLVHRILLLALKKRWHVQYGLHPNRDPIAVPFHGKGVPSDQAEWGHPDVAILLTCLAFYYDGLSNKQLHQALEHVLKSDDPASIYDQWSISCSVLPDTLRDWNSINLEDEQQMLELWTYFNLSPVTIDYYCNNFVFPAHAKSFSLKLQASGWEIPLSSADNPNSITTGFSGTNDNRNLLPLTLKQQDLERLAHTNSEVLTYLLQPRNRRYVVAADERGRHLSEIDLLRKISNLGIRVLIDAGAQILELSNESLARTWLEIDTQAKAAVYFDEAGKPMVVHKKYRPVPLSASPYSDDLRNVVVYLDEAHCRGIDLKMPANACGALTLSLGQSKDHTVQAAMRLRQLATTQSVIFFAPPEVNQSILDCVKKTHGNYLNSYDVIFWLLEQTCIGIELMQPLYYSQGIDYCRRVQAAADNVDFLTNAEHREQYLNTLRQKEQLSLHQLYGIKTKTKAVIGTGELASQTASFVKELNTMRRNFRDTGDAVHHTALQEVEQEREVAYEVETVREVQRPIHYTAWSFPGLEKDIVTFVRTGRIPAGSTCCEHAFIALRKTGIGRKFGINTEALNSRLLVSKEFMRSVKVIQPHDNFLRQVNWVLWSPVTETALVVIPEETELLIPILHDCLAPACFLLTYAAPTTRKMLINFNDLQYYAIPALSKDWVAPTWLSVQLGIFSGALYFEYPQYEYLRGFLGFGTEKTMEELQEDCLEDDCPVVDGKATENGNGKDHTSVGFTSRPLTFLQEWLSVRRKGQDFSHTPMGYVCQGKALTETHPFFSKNELGATAKLTLPNRRGISSSKGALASTTYDDDLNDDWADMNVDENGVAVGDESDSEDNDQYEDEETSSGSVFTDSEGGF</sequence>
<evidence type="ECO:0000259" key="9">
    <source>
        <dbReference type="Pfam" id="PF12359"/>
    </source>
</evidence>
<evidence type="ECO:0000256" key="1">
    <source>
        <dbReference type="ARBA" id="ARBA00000707"/>
    </source>
</evidence>
<dbReference type="Pfam" id="PF20255">
    <property type="entry name" value="DUF6606"/>
    <property type="match status" value="1"/>
</dbReference>
<protein>
    <recommendedName>
        <fullName evidence="2">ubiquitinyl hydrolase 1</fullName>
        <ecNumber evidence="2">3.4.19.12</ecNumber>
    </recommendedName>
</protein>
<comment type="catalytic activity">
    <reaction evidence="1">
        <text>Thiol-dependent hydrolysis of ester, thioester, amide, peptide and isopeptide bonds formed by the C-terminal Gly of ubiquitin (a 76-residue protein attached to proteins as an intracellular targeting signal).</text>
        <dbReference type="EC" id="3.4.19.12"/>
    </reaction>
</comment>
<dbReference type="PANTHER" id="PTHR13367">
    <property type="entry name" value="UBIQUITIN THIOESTERASE"/>
    <property type="match status" value="1"/>
</dbReference>
<dbReference type="GO" id="GO:0004843">
    <property type="term" value="F:cysteine-type deubiquitinase activity"/>
    <property type="evidence" value="ECO:0007669"/>
    <property type="project" value="UniProtKB-EC"/>
</dbReference>
<organism evidence="11 12">
    <name type="scientific">Botrytis paeoniae</name>
    <dbReference type="NCBI Taxonomy" id="278948"/>
    <lineage>
        <taxon>Eukaryota</taxon>
        <taxon>Fungi</taxon>
        <taxon>Dikarya</taxon>
        <taxon>Ascomycota</taxon>
        <taxon>Pezizomycotina</taxon>
        <taxon>Leotiomycetes</taxon>
        <taxon>Helotiales</taxon>
        <taxon>Sclerotiniaceae</taxon>
        <taxon>Botrytis</taxon>
    </lineage>
</organism>
<keyword evidence="6" id="KW-0788">Thiol protease</keyword>
<feature type="domain" description="DUF3638" evidence="8">
    <location>
        <begin position="2006"/>
        <end position="2227"/>
    </location>
</feature>
<feature type="domain" description="DUF6606" evidence="10">
    <location>
        <begin position="11"/>
        <end position="277"/>
    </location>
</feature>
<comment type="caution">
    <text evidence="11">The sequence shown here is derived from an EMBL/GenBank/DDBJ whole genome shotgun (WGS) entry which is preliminary data.</text>
</comment>
<feature type="region of interest" description="Disordered" evidence="7">
    <location>
        <begin position="3135"/>
        <end position="3179"/>
    </location>
</feature>
<dbReference type="Pfam" id="PF12359">
    <property type="entry name" value="DUF3645"/>
    <property type="match status" value="1"/>
</dbReference>
<dbReference type="Proteomes" id="UP000297910">
    <property type="component" value="Unassembled WGS sequence"/>
</dbReference>
<evidence type="ECO:0000256" key="7">
    <source>
        <dbReference type="SAM" id="MobiDB-lite"/>
    </source>
</evidence>
<gene>
    <name evidence="11" type="ORF">BPAE_0038g00490</name>
</gene>
<keyword evidence="4" id="KW-0833">Ubl conjugation pathway</keyword>
<name>A0A4Z1G095_9HELO</name>
<keyword evidence="12" id="KW-1185">Reference proteome</keyword>
<evidence type="ECO:0000256" key="2">
    <source>
        <dbReference type="ARBA" id="ARBA00012759"/>
    </source>
</evidence>
<evidence type="ECO:0000256" key="4">
    <source>
        <dbReference type="ARBA" id="ARBA00022786"/>
    </source>
</evidence>
<dbReference type="PANTHER" id="PTHR13367:SF32">
    <property type="entry name" value="DUF6606 DOMAIN-CONTAINING PROTEIN"/>
    <property type="match status" value="1"/>
</dbReference>
<evidence type="ECO:0000256" key="6">
    <source>
        <dbReference type="ARBA" id="ARBA00022807"/>
    </source>
</evidence>
<evidence type="ECO:0000313" key="11">
    <source>
        <dbReference type="EMBL" id="TGO27703.1"/>
    </source>
</evidence>
<reference evidence="11 12" key="1">
    <citation type="submission" date="2017-12" db="EMBL/GenBank/DDBJ databases">
        <title>Comparative genomics of Botrytis spp.</title>
        <authorList>
            <person name="Valero-Jimenez C.A."/>
            <person name="Tapia P."/>
            <person name="Veloso J."/>
            <person name="Silva-Moreno E."/>
            <person name="Staats M."/>
            <person name="Valdes J.H."/>
            <person name="Van Kan J.A.L."/>
        </authorList>
    </citation>
    <scope>NUCLEOTIDE SEQUENCE [LARGE SCALE GENOMIC DNA]</scope>
    <source>
        <strain evidence="11 12">Bp0003</strain>
    </source>
</reference>
<dbReference type="InterPro" id="IPR022105">
    <property type="entry name" value="DUF3645"/>
</dbReference>
<evidence type="ECO:0000259" key="10">
    <source>
        <dbReference type="Pfam" id="PF20255"/>
    </source>
</evidence>